<feature type="transmembrane region" description="Helical" evidence="1">
    <location>
        <begin position="169"/>
        <end position="187"/>
    </location>
</feature>
<dbReference type="GO" id="GO:0043709">
    <property type="term" value="P:cell adhesion involved in single-species biofilm formation"/>
    <property type="evidence" value="ECO:0007669"/>
    <property type="project" value="TreeGrafter"/>
</dbReference>
<feature type="domain" description="GGDEF" evidence="2">
    <location>
        <begin position="238"/>
        <end position="362"/>
    </location>
</feature>
<feature type="transmembrane region" description="Helical" evidence="1">
    <location>
        <begin position="69"/>
        <end position="90"/>
    </location>
</feature>
<dbReference type="Pfam" id="PF00990">
    <property type="entry name" value="GGDEF"/>
    <property type="match status" value="1"/>
</dbReference>
<dbReference type="GO" id="GO:0052621">
    <property type="term" value="F:diguanylate cyclase activity"/>
    <property type="evidence" value="ECO:0007669"/>
    <property type="project" value="TreeGrafter"/>
</dbReference>
<evidence type="ECO:0000256" key="1">
    <source>
        <dbReference type="SAM" id="Phobius"/>
    </source>
</evidence>
<keyword evidence="1" id="KW-0812">Transmembrane</keyword>
<dbReference type="InterPro" id="IPR043128">
    <property type="entry name" value="Rev_trsase/Diguanyl_cyclase"/>
</dbReference>
<feature type="transmembrane region" description="Helical" evidence="1">
    <location>
        <begin position="110"/>
        <end position="132"/>
    </location>
</feature>
<dbReference type="EMBL" id="QRHW01000038">
    <property type="protein sequence ID" value="RHG03985.1"/>
    <property type="molecule type" value="Genomic_DNA"/>
</dbReference>
<dbReference type="NCBIfam" id="TIGR00254">
    <property type="entry name" value="GGDEF"/>
    <property type="match status" value="1"/>
</dbReference>
<dbReference type="RefSeq" id="WP_118310221.1">
    <property type="nucleotide sequence ID" value="NZ_QRHW01000038.1"/>
</dbReference>
<dbReference type="GO" id="GO:0005886">
    <property type="term" value="C:plasma membrane"/>
    <property type="evidence" value="ECO:0007669"/>
    <property type="project" value="TreeGrafter"/>
</dbReference>
<gene>
    <name evidence="3" type="ORF">DW641_14530</name>
</gene>
<dbReference type="InterPro" id="IPR000160">
    <property type="entry name" value="GGDEF_dom"/>
</dbReference>
<dbReference type="InterPro" id="IPR050469">
    <property type="entry name" value="Diguanylate_Cyclase"/>
</dbReference>
<evidence type="ECO:0000313" key="3">
    <source>
        <dbReference type="EMBL" id="RHG03985.1"/>
    </source>
</evidence>
<proteinExistence type="predicted"/>
<comment type="caution">
    <text evidence="3">The sequence shown here is derived from an EMBL/GenBank/DDBJ whole genome shotgun (WGS) entry which is preliminary data.</text>
</comment>
<dbReference type="PROSITE" id="PS50887">
    <property type="entry name" value="GGDEF"/>
    <property type="match status" value="1"/>
</dbReference>
<dbReference type="PANTHER" id="PTHR45138">
    <property type="entry name" value="REGULATORY COMPONENTS OF SENSORY TRANSDUCTION SYSTEM"/>
    <property type="match status" value="1"/>
</dbReference>
<dbReference type="SMART" id="SM00267">
    <property type="entry name" value="GGDEF"/>
    <property type="match status" value="1"/>
</dbReference>
<dbReference type="Gene3D" id="3.30.70.270">
    <property type="match status" value="1"/>
</dbReference>
<evidence type="ECO:0000259" key="2">
    <source>
        <dbReference type="PROSITE" id="PS50887"/>
    </source>
</evidence>
<reference evidence="3 4" key="1">
    <citation type="submission" date="2018-08" db="EMBL/GenBank/DDBJ databases">
        <title>A genome reference for cultivated species of the human gut microbiota.</title>
        <authorList>
            <person name="Zou Y."/>
            <person name="Xue W."/>
            <person name="Luo G."/>
        </authorList>
    </citation>
    <scope>NUCLEOTIDE SEQUENCE [LARGE SCALE GENOMIC DNA]</scope>
    <source>
        <strain evidence="3 4">AM23-13</strain>
    </source>
</reference>
<dbReference type="CDD" id="cd01949">
    <property type="entry name" value="GGDEF"/>
    <property type="match status" value="1"/>
</dbReference>
<feature type="transmembrane region" description="Helical" evidence="1">
    <location>
        <begin position="37"/>
        <end position="57"/>
    </location>
</feature>
<evidence type="ECO:0000313" key="4">
    <source>
        <dbReference type="Proteomes" id="UP000284112"/>
    </source>
</evidence>
<accession>A0A414RYG6</accession>
<dbReference type="PANTHER" id="PTHR45138:SF6">
    <property type="entry name" value="DIGUANYLATE CYCLASE DGCN"/>
    <property type="match status" value="1"/>
</dbReference>
<feature type="transmembrane region" description="Helical" evidence="1">
    <location>
        <begin position="138"/>
        <end position="157"/>
    </location>
</feature>
<feature type="transmembrane region" description="Helical" evidence="1">
    <location>
        <begin position="193"/>
        <end position="209"/>
    </location>
</feature>
<dbReference type="GO" id="GO:1902201">
    <property type="term" value="P:negative regulation of bacterial-type flagellum-dependent cell motility"/>
    <property type="evidence" value="ECO:0007669"/>
    <property type="project" value="TreeGrafter"/>
</dbReference>
<protein>
    <submittedName>
        <fullName evidence="3">GGDEF domain-containing protein</fullName>
    </submittedName>
</protein>
<dbReference type="InterPro" id="IPR029787">
    <property type="entry name" value="Nucleotide_cyclase"/>
</dbReference>
<keyword evidence="1" id="KW-1133">Transmembrane helix</keyword>
<name>A0A414RYG6_9FIRM</name>
<sequence>MNGYFCVLTTIDFFVLCFMCILTYLSETLSKKQKRGFFLAFVLIAGISVLEVITLVVDGLPPGYRWLNITANYLGFGLSPAVCICLVYVLDRKTALRREIRTAVRIEIGYLIFLFVTIPCGMVFSVSADNIYSRGPHFYIYVVMYFGAILYLSASTVITAREFQNRSRLLIYPLILFVMAETIIQVALPELHVTWLCVTLLSVLYFIYCSEMWNQLDALTGLLNQNSYLKQTGGVRCKGGVLVVFDVDDFKQINDRYGHIQGDRCLAGIAECIKKSYANFGYCYRIGGDEFCVLLKNGGNEGRCKQEFLQRLQEKRGEIAFLPTVSYGSAPFSGEDIVKVKDRADQDMYQYKKERKNRKRLS</sequence>
<feature type="transmembrane region" description="Helical" evidence="1">
    <location>
        <begin position="6"/>
        <end position="25"/>
    </location>
</feature>
<dbReference type="AlphaFoldDB" id="A0A414RYG6"/>
<dbReference type="SUPFAM" id="SSF55073">
    <property type="entry name" value="Nucleotide cyclase"/>
    <property type="match status" value="1"/>
</dbReference>
<dbReference type="Proteomes" id="UP000284112">
    <property type="component" value="Unassembled WGS sequence"/>
</dbReference>
<organism evidence="3 4">
    <name type="scientific">Dorea longicatena</name>
    <dbReference type="NCBI Taxonomy" id="88431"/>
    <lineage>
        <taxon>Bacteria</taxon>
        <taxon>Bacillati</taxon>
        <taxon>Bacillota</taxon>
        <taxon>Clostridia</taxon>
        <taxon>Lachnospirales</taxon>
        <taxon>Lachnospiraceae</taxon>
        <taxon>Dorea</taxon>
    </lineage>
</organism>
<keyword evidence="1" id="KW-0472">Membrane</keyword>